<feature type="compositionally biased region" description="Low complexity" evidence="1">
    <location>
        <begin position="189"/>
        <end position="208"/>
    </location>
</feature>
<accession>A0A7G6VR62</accession>
<evidence type="ECO:0000256" key="2">
    <source>
        <dbReference type="SAM" id="Phobius"/>
    </source>
</evidence>
<dbReference type="Proteomes" id="UP000515297">
    <property type="component" value="Chromosome"/>
</dbReference>
<proteinExistence type="predicted"/>
<dbReference type="RefSeq" id="WP_185883527.1">
    <property type="nucleotide sequence ID" value="NZ_CP060052.1"/>
</dbReference>
<evidence type="ECO:0000313" key="4">
    <source>
        <dbReference type="Proteomes" id="UP000515297"/>
    </source>
</evidence>
<reference evidence="3 4" key="1">
    <citation type="submission" date="2020-08" db="EMBL/GenBank/DDBJ databases">
        <authorList>
            <person name="Liu G."/>
            <person name="Sun C."/>
        </authorList>
    </citation>
    <scope>NUCLEOTIDE SEQUENCE [LARGE SCALE GENOMIC DNA]</scope>
    <source>
        <strain evidence="3 4">OT19</strain>
    </source>
</reference>
<evidence type="ECO:0000256" key="1">
    <source>
        <dbReference type="SAM" id="MobiDB-lite"/>
    </source>
</evidence>
<evidence type="ECO:0000313" key="3">
    <source>
        <dbReference type="EMBL" id="QNE04227.1"/>
    </source>
</evidence>
<keyword evidence="2" id="KW-1133">Transmembrane helix</keyword>
<keyword evidence="2" id="KW-0812">Transmembrane</keyword>
<protein>
    <recommendedName>
        <fullName evidence="5">Secreted protein</fullName>
    </recommendedName>
</protein>
<gene>
    <name evidence="3" type="ORF">H4O24_09490</name>
</gene>
<sequence length="218" mass="24292">MMDTVNPIVWIAIAGVVIAALLIWYFIARSRTNRLRSRFGDEYDRTVATTGSTGRAEHDLEDRQRRVASFDIRPLSHDERDRFASEWTEVKSLFVNSPAEAVLRADRTIGSLMKARGFPVADFDQRHADLTVDHPEVARHYREGHDIAARQSRDATGQAIATEDLRQALVHYEALFEDLISDVEDRGDTVSTSRVSTGSVSTGPVSTGPIGRVAEPSR</sequence>
<feature type="region of interest" description="Disordered" evidence="1">
    <location>
        <begin position="186"/>
        <end position="218"/>
    </location>
</feature>
<evidence type="ECO:0008006" key="5">
    <source>
        <dbReference type="Google" id="ProtNLM"/>
    </source>
</evidence>
<feature type="transmembrane region" description="Helical" evidence="2">
    <location>
        <begin position="6"/>
        <end position="28"/>
    </location>
</feature>
<dbReference type="EMBL" id="CP060052">
    <property type="protein sequence ID" value="QNE04227.1"/>
    <property type="molecule type" value="Genomic_DNA"/>
</dbReference>
<keyword evidence="2" id="KW-0472">Membrane</keyword>
<organism evidence="3 4">
    <name type="scientific">Croceicoccus marinus</name>
    <dbReference type="NCBI Taxonomy" id="450378"/>
    <lineage>
        <taxon>Bacteria</taxon>
        <taxon>Pseudomonadati</taxon>
        <taxon>Pseudomonadota</taxon>
        <taxon>Alphaproteobacteria</taxon>
        <taxon>Sphingomonadales</taxon>
        <taxon>Erythrobacteraceae</taxon>
        <taxon>Croceicoccus</taxon>
    </lineage>
</organism>
<dbReference type="AlphaFoldDB" id="A0A7G6VR62"/>
<name>A0A7G6VR62_9SPHN</name>